<name>F4PI55_CACFS</name>
<feature type="region of interest" description="Disordered" evidence="1">
    <location>
        <begin position="372"/>
        <end position="510"/>
    </location>
</feature>
<dbReference type="Proteomes" id="UP000007797">
    <property type="component" value="Unassembled WGS sequence"/>
</dbReference>
<feature type="compositionally biased region" description="Low complexity" evidence="1">
    <location>
        <begin position="59"/>
        <end position="70"/>
    </location>
</feature>
<sequence length="768" mass="84875">MCRAIPWRKKIPILKHLSTVFHVQQPQNIQFTNITNLCQQTNHRTTSNTPQQQLFPPTNNNSNNNNNNNNIREIQIHSQGSLVLKQQEPIKSPQDYQTPTQQQQQHQQHYFPNFHESFMSKYQESQTAERQSPSSHQTQQQQQPNPTPQPPNVQQPSHFYNSRLSDSSDDLQGDGHHSISNTHSPPTNMSYHYPRGQGVIYPSIYAPLFDNNAPRISQSPQQWSRPYPNYFAYLPNLIPPPPLNTSTASTGGGLGQEPTGAAYSYSQEASPPPQTAEMEKVPQLHLGYTPSPTMAPVPYTLHPPMFPTIEGNIKIDLYHKPRGSKGTWMQIVQNDQIRVTEGKGKRLKMIVHSESELVKIALQVQLLDSQDVANGGRRGSNQASSANSPSSSPANAQNSSTANTPFNQSNNSGSGQNASANSPPTNTQQQQSPSPSNIMQTMASSINTSPSPSSFSLSSPAQSPIQSPSQFQGNSQYTVAIAVSPPSSSPNPVLPQSMSTQLPPPDPQGLSVESVRVYRYPSSTSVALSALEFELKLAKLSKRLRIVLSALSKDGVKYEAHSVDLYAHNNGKHNANSIRKKALPYPSPTLNGYPPRDDQVAPSSPSDRPKRKPLNRSSASTSSSALIPSSPLPTPPPLPMSKSSPSIFTSTTSTTSTNQQQQQQQQHHQQQQPPHLQQNNSYNTNNSPKIKPESMSNPPLPSIPLTGAMEYPWAYPPHHHHQQPQPAVHHHLENGVHHHTGHWAPADHHGYSHHLYSMPHHPYIDEKH</sequence>
<feature type="compositionally biased region" description="Low complexity" evidence="1">
    <location>
        <begin position="131"/>
        <end position="144"/>
    </location>
</feature>
<evidence type="ECO:0000313" key="2">
    <source>
        <dbReference type="EMBL" id="EGG25338.1"/>
    </source>
</evidence>
<feature type="compositionally biased region" description="Low complexity" evidence="1">
    <location>
        <begin position="380"/>
        <end position="437"/>
    </location>
</feature>
<evidence type="ECO:0000256" key="1">
    <source>
        <dbReference type="SAM" id="MobiDB-lite"/>
    </source>
</evidence>
<feature type="region of interest" description="Disordered" evidence="1">
    <location>
        <begin position="89"/>
        <end position="108"/>
    </location>
</feature>
<feature type="region of interest" description="Disordered" evidence="1">
    <location>
        <begin position="121"/>
        <end position="194"/>
    </location>
</feature>
<accession>F4PI55</accession>
<dbReference type="OrthoDB" id="21399at2759"/>
<reference evidence="3" key="1">
    <citation type="journal article" date="2011" name="Genome Res.">
        <title>Phylogeny-wide analysis of social amoeba genomes highlights ancient origins for complex intercellular communication.</title>
        <authorList>
            <person name="Heidel A.J."/>
            <person name="Lawal H.M."/>
            <person name="Felder M."/>
            <person name="Schilde C."/>
            <person name="Helps N.R."/>
            <person name="Tunggal B."/>
            <person name="Rivero F."/>
            <person name="John U."/>
            <person name="Schleicher M."/>
            <person name="Eichinger L."/>
            <person name="Platzer M."/>
            <person name="Noegel A.A."/>
            <person name="Schaap P."/>
            <person name="Gloeckner G."/>
        </authorList>
    </citation>
    <scope>NUCLEOTIDE SEQUENCE [LARGE SCALE GENOMIC DNA]</scope>
    <source>
        <strain evidence="3">SH3</strain>
    </source>
</reference>
<feature type="compositionally biased region" description="Low complexity" evidence="1">
    <location>
        <begin position="444"/>
        <end position="470"/>
    </location>
</feature>
<dbReference type="AlphaFoldDB" id="F4PI55"/>
<gene>
    <name evidence="2" type="ORF">DFA_03587</name>
</gene>
<evidence type="ECO:0000313" key="3">
    <source>
        <dbReference type="Proteomes" id="UP000007797"/>
    </source>
</evidence>
<keyword evidence="3" id="KW-1185">Reference proteome</keyword>
<feature type="compositionally biased region" description="Polar residues" evidence="1">
    <location>
        <begin position="179"/>
        <end position="190"/>
    </location>
</feature>
<dbReference type="KEGG" id="dfa:DFA_03587"/>
<proteinExistence type="predicted"/>
<dbReference type="EMBL" id="GL883006">
    <property type="protein sequence ID" value="EGG25338.1"/>
    <property type="molecule type" value="Genomic_DNA"/>
</dbReference>
<feature type="compositionally biased region" description="Pro residues" evidence="1">
    <location>
        <begin position="630"/>
        <end position="639"/>
    </location>
</feature>
<feature type="region of interest" description="Disordered" evidence="1">
    <location>
        <begin position="43"/>
        <end position="70"/>
    </location>
</feature>
<dbReference type="GeneID" id="14877297"/>
<feature type="compositionally biased region" description="Low complexity" evidence="1">
    <location>
        <begin position="617"/>
        <end position="629"/>
    </location>
</feature>
<feature type="compositionally biased region" description="Low complexity" evidence="1">
    <location>
        <begin position="93"/>
        <end position="108"/>
    </location>
</feature>
<feature type="compositionally biased region" description="Low complexity" evidence="1">
    <location>
        <begin position="640"/>
        <end position="681"/>
    </location>
</feature>
<protein>
    <submittedName>
        <fullName evidence="2">Uncharacterized protein</fullName>
    </submittedName>
</protein>
<dbReference type="OMA" id="KMIVHSE"/>
<feature type="compositionally biased region" description="Polar residues" evidence="1">
    <location>
        <begin position="43"/>
        <end position="58"/>
    </location>
</feature>
<organism evidence="2 3">
    <name type="scientific">Cavenderia fasciculata</name>
    <name type="common">Slime mold</name>
    <name type="synonym">Dictyostelium fasciculatum</name>
    <dbReference type="NCBI Taxonomy" id="261658"/>
    <lineage>
        <taxon>Eukaryota</taxon>
        <taxon>Amoebozoa</taxon>
        <taxon>Evosea</taxon>
        <taxon>Eumycetozoa</taxon>
        <taxon>Dictyostelia</taxon>
        <taxon>Acytosteliales</taxon>
        <taxon>Cavenderiaceae</taxon>
        <taxon>Cavenderia</taxon>
    </lineage>
</organism>
<dbReference type="RefSeq" id="XP_004363189.1">
    <property type="nucleotide sequence ID" value="XM_004363132.1"/>
</dbReference>
<feature type="compositionally biased region" description="Polar residues" evidence="1">
    <location>
        <begin position="121"/>
        <end position="130"/>
    </location>
</feature>
<feature type="region of interest" description="Disordered" evidence="1">
    <location>
        <begin position="569"/>
        <end position="703"/>
    </location>
</feature>